<dbReference type="GO" id="GO:0005634">
    <property type="term" value="C:nucleus"/>
    <property type="evidence" value="ECO:0007669"/>
    <property type="project" value="UniProtKB-SubCell"/>
</dbReference>
<feature type="compositionally biased region" description="Acidic residues" evidence="8">
    <location>
        <begin position="511"/>
        <end position="545"/>
    </location>
</feature>
<keyword evidence="4" id="KW-0227">DNA damage</keyword>
<feature type="region of interest" description="Disordered" evidence="8">
    <location>
        <begin position="1"/>
        <end position="21"/>
    </location>
</feature>
<dbReference type="InterPro" id="IPR004582">
    <property type="entry name" value="Checkpoint_prot_Rad17_Rad24"/>
</dbReference>
<sequence length="554" mass="63340">MPKSGDHATSNQWIDQYHPNTSRELSINPQKLTQVRKSLEGMLSGTTQTRLLILTGPAGSSKSTTVKVLADELVPKYRNASGTYGLSIAQDENCWIEYLDNNSVMGTHQSDQFEEFLNDSKYKVGNNLGVLVIEDLPNIFHEQTLLNFRNAIRQWLHTEDTRLPPLVLCLTEIEYNGGEAKQYSYNVENSLSADTLLGKALLGHPCVENIKFNAIANKFIRKTISEVIRKEREVFRMIPQGTLNSFLDDIVKIGDIRSALFNLQMWKQELLDPSKMLGLSYQRENQVNLFHAIGKVIYSSSEFEKLGDEESDYYSIEKVLSTFNSNNFSLLNLSILENYHIYKDSNYSLQVASNIVNDLSIGDTMSTFEAARDIGIRSTRNHLRKAQPLTPTGGSKSYTQKQKIKFPRQFKMIRQYNKTYKQVRSYQRYIDQRSSFDDLNLIDGYYLPIIYNKKYKKRYTYNRLGGRFLEVYADESLPVVEEGEGEENVVSTSYDLDQFQVDIMKKASGENDADEDYEDGELSDPIDESDEELDSDDGFLSDPELDVLISQGRV</sequence>
<dbReference type="RefSeq" id="XP_020063504.1">
    <property type="nucleotide sequence ID" value="XM_020210094.1"/>
</dbReference>
<dbReference type="SUPFAM" id="SSF52540">
    <property type="entry name" value="P-loop containing nucleoside triphosphate hydrolases"/>
    <property type="match status" value="1"/>
</dbReference>
<feature type="region of interest" description="Disordered" evidence="8">
    <location>
        <begin position="505"/>
        <end position="554"/>
    </location>
</feature>
<evidence type="ECO:0000256" key="5">
    <source>
        <dbReference type="ARBA" id="ARBA00022840"/>
    </source>
</evidence>
<dbReference type="PANTHER" id="PTHR12172:SF0">
    <property type="entry name" value="CELL CYCLE CHECKPOINT PROTEIN RAD17"/>
    <property type="match status" value="1"/>
</dbReference>
<dbReference type="AlphaFoldDB" id="A0A1E4SG47"/>
<evidence type="ECO:0000256" key="7">
    <source>
        <dbReference type="ARBA" id="ARBA00023306"/>
    </source>
</evidence>
<evidence type="ECO:0000313" key="10">
    <source>
        <dbReference type="EMBL" id="ODV78382.1"/>
    </source>
</evidence>
<dbReference type="Pfam" id="PF03215">
    <property type="entry name" value="Rad17"/>
    <property type="match status" value="1"/>
</dbReference>
<keyword evidence="11" id="KW-1185">Reference proteome</keyword>
<proteinExistence type="inferred from homology"/>
<dbReference type="Proteomes" id="UP000094285">
    <property type="component" value="Unassembled WGS sequence"/>
</dbReference>
<comment type="similarity">
    <text evidence="2">Belongs to the rad17/RAD24 family.</text>
</comment>
<dbReference type="Gene3D" id="3.40.50.300">
    <property type="entry name" value="P-loop containing nucleotide triphosphate hydrolases"/>
    <property type="match status" value="1"/>
</dbReference>
<dbReference type="STRING" id="984487.A0A1E4SG47"/>
<keyword evidence="6" id="KW-0539">Nucleus</keyword>
<dbReference type="InterPro" id="IPR027417">
    <property type="entry name" value="P-loop_NTPase"/>
</dbReference>
<dbReference type="GO" id="GO:0033314">
    <property type="term" value="P:mitotic DNA replication checkpoint signaling"/>
    <property type="evidence" value="ECO:0007669"/>
    <property type="project" value="TreeGrafter"/>
</dbReference>
<reference evidence="11" key="1">
    <citation type="submission" date="2016-05" db="EMBL/GenBank/DDBJ databases">
        <title>Comparative genomics of biotechnologically important yeasts.</title>
        <authorList>
            <consortium name="DOE Joint Genome Institute"/>
            <person name="Riley R."/>
            <person name="Haridas S."/>
            <person name="Wolfe K.H."/>
            <person name="Lopes M.R."/>
            <person name="Hittinger C.T."/>
            <person name="Goker M."/>
            <person name="Salamov A."/>
            <person name="Wisecaver J."/>
            <person name="Long T.M."/>
            <person name="Aerts A.L."/>
            <person name="Barry K."/>
            <person name="Choi C."/>
            <person name="Clum A."/>
            <person name="Coughlan A.Y."/>
            <person name="Deshpande S."/>
            <person name="Douglass A.P."/>
            <person name="Hanson S.J."/>
            <person name="Klenk H.-P."/>
            <person name="Labutti K."/>
            <person name="Lapidus A."/>
            <person name="Lindquist E."/>
            <person name="Lipzen A."/>
            <person name="Meier-Kolthoff J.P."/>
            <person name="Ohm R.A."/>
            <person name="Otillar R.P."/>
            <person name="Pangilinan J."/>
            <person name="Peng Y."/>
            <person name="Rokas A."/>
            <person name="Rosa C.A."/>
            <person name="Scheuner C."/>
            <person name="Sibirny A.A."/>
            <person name="Slot J.C."/>
            <person name="Stielow J.B."/>
            <person name="Sun H."/>
            <person name="Kurtzman C.P."/>
            <person name="Blackwell M."/>
            <person name="Grigoriev I.V."/>
            <person name="Jeffries T.W."/>
        </authorList>
    </citation>
    <scope>NUCLEOTIDE SEQUENCE [LARGE SCALE GENOMIC DNA]</scope>
    <source>
        <strain evidence="11">NRRL Y-17324</strain>
    </source>
</reference>
<comment type="subcellular location">
    <subcellularLocation>
        <location evidence="1">Nucleus</location>
    </subcellularLocation>
</comment>
<dbReference type="Pfam" id="PF25812">
    <property type="entry name" value="RAD24_helical"/>
    <property type="match status" value="1"/>
</dbReference>
<evidence type="ECO:0000256" key="4">
    <source>
        <dbReference type="ARBA" id="ARBA00022763"/>
    </source>
</evidence>
<evidence type="ECO:0000256" key="3">
    <source>
        <dbReference type="ARBA" id="ARBA00022741"/>
    </source>
</evidence>
<dbReference type="GO" id="GO:0006281">
    <property type="term" value="P:DNA repair"/>
    <property type="evidence" value="ECO:0007669"/>
    <property type="project" value="InterPro"/>
</dbReference>
<dbReference type="OrthoDB" id="10265971at2759"/>
<dbReference type="GO" id="GO:0005524">
    <property type="term" value="F:ATP binding"/>
    <property type="evidence" value="ECO:0007669"/>
    <property type="project" value="UniProtKB-KW"/>
</dbReference>
<feature type="domain" description="Checkpoint protein RAD24-like helical bundle" evidence="9">
    <location>
        <begin position="284"/>
        <end position="415"/>
    </location>
</feature>
<dbReference type="GeneID" id="30984230"/>
<accession>A0A1E4SG47</accession>
<keyword evidence="7" id="KW-0131">Cell cycle</keyword>
<evidence type="ECO:0000256" key="8">
    <source>
        <dbReference type="SAM" id="MobiDB-lite"/>
    </source>
</evidence>
<dbReference type="GO" id="GO:0003682">
    <property type="term" value="F:chromatin binding"/>
    <property type="evidence" value="ECO:0007669"/>
    <property type="project" value="TreeGrafter"/>
</dbReference>
<dbReference type="PANTHER" id="PTHR12172">
    <property type="entry name" value="CELL CYCLE CHECKPOINT PROTEIN RAD17"/>
    <property type="match status" value="1"/>
</dbReference>
<feature type="compositionally biased region" description="Polar residues" evidence="8">
    <location>
        <begin position="7"/>
        <end position="21"/>
    </location>
</feature>
<evidence type="ECO:0000256" key="6">
    <source>
        <dbReference type="ARBA" id="ARBA00023242"/>
    </source>
</evidence>
<keyword evidence="5" id="KW-0067">ATP-binding</keyword>
<evidence type="ECO:0000256" key="1">
    <source>
        <dbReference type="ARBA" id="ARBA00004123"/>
    </source>
</evidence>
<keyword evidence="3" id="KW-0547">Nucleotide-binding</keyword>
<evidence type="ECO:0000313" key="11">
    <source>
        <dbReference type="Proteomes" id="UP000094285"/>
    </source>
</evidence>
<organism evidence="10 11">
    <name type="scientific">Suhomyces tanzawaensis NRRL Y-17324</name>
    <dbReference type="NCBI Taxonomy" id="984487"/>
    <lineage>
        <taxon>Eukaryota</taxon>
        <taxon>Fungi</taxon>
        <taxon>Dikarya</taxon>
        <taxon>Ascomycota</taxon>
        <taxon>Saccharomycotina</taxon>
        <taxon>Pichiomycetes</taxon>
        <taxon>Debaryomycetaceae</taxon>
        <taxon>Suhomyces</taxon>
    </lineage>
</organism>
<dbReference type="GO" id="GO:0003689">
    <property type="term" value="F:DNA clamp loader activity"/>
    <property type="evidence" value="ECO:0007669"/>
    <property type="project" value="TreeGrafter"/>
</dbReference>
<protein>
    <recommendedName>
        <fullName evidence="9">Checkpoint protein RAD24-like helical bundle domain-containing protein</fullName>
    </recommendedName>
</protein>
<dbReference type="GO" id="GO:0000077">
    <property type="term" value="P:DNA damage checkpoint signaling"/>
    <property type="evidence" value="ECO:0007669"/>
    <property type="project" value="TreeGrafter"/>
</dbReference>
<evidence type="ECO:0000256" key="2">
    <source>
        <dbReference type="ARBA" id="ARBA00006168"/>
    </source>
</evidence>
<dbReference type="InterPro" id="IPR057927">
    <property type="entry name" value="RAD24-like_helical"/>
</dbReference>
<gene>
    <name evidence="10" type="ORF">CANTADRAFT_52541</name>
</gene>
<dbReference type="EMBL" id="KV453913">
    <property type="protein sequence ID" value="ODV78382.1"/>
    <property type="molecule type" value="Genomic_DNA"/>
</dbReference>
<evidence type="ECO:0000259" key="9">
    <source>
        <dbReference type="Pfam" id="PF25812"/>
    </source>
</evidence>
<name>A0A1E4SG47_9ASCO</name>